<dbReference type="EMBL" id="CP037933">
    <property type="protein sequence ID" value="QBN18586.1"/>
    <property type="molecule type" value="Genomic_DNA"/>
</dbReference>
<evidence type="ECO:0000313" key="2">
    <source>
        <dbReference type="Proteomes" id="UP000291124"/>
    </source>
</evidence>
<organism evidence="1 2">
    <name type="scientific">Flavobacterium nackdongense</name>
    <dbReference type="NCBI Taxonomy" id="2547394"/>
    <lineage>
        <taxon>Bacteria</taxon>
        <taxon>Pseudomonadati</taxon>
        <taxon>Bacteroidota</taxon>
        <taxon>Flavobacteriia</taxon>
        <taxon>Flavobacteriales</taxon>
        <taxon>Flavobacteriaceae</taxon>
        <taxon>Flavobacterium</taxon>
    </lineage>
</organism>
<name>A0A4P6Y7K5_9FLAO</name>
<proteinExistence type="predicted"/>
<evidence type="ECO:0000313" key="1">
    <source>
        <dbReference type="EMBL" id="QBN18586.1"/>
    </source>
</evidence>
<keyword evidence="2" id="KW-1185">Reference proteome</keyword>
<reference evidence="2" key="1">
    <citation type="submission" date="2019-03" db="EMBL/GenBank/DDBJ databases">
        <title>Flavobacterium sp.</title>
        <authorList>
            <person name="Kim H."/>
        </authorList>
    </citation>
    <scope>NUCLEOTIDE SEQUENCE [LARGE SCALE GENOMIC DNA]</scope>
    <source>
        <strain evidence="2">GS13</strain>
    </source>
</reference>
<dbReference type="Proteomes" id="UP000291124">
    <property type="component" value="Chromosome"/>
</dbReference>
<accession>A0A4P6Y7K5</accession>
<gene>
    <name evidence="1" type="ORF">E1750_07100</name>
</gene>
<sequence>MKNLTTIFLLVISFIAQSQSIEKKQLDIAYKTNSKELLKEFFLKWENDIKPLSKEEENILNDTLKQVYNAYIEFYNPSRIQKLGGSEFGNKIYKKVKYYVVQNRLKIFFTDKIYYSKKEVEQYIPLRISQSKLSDSIKQNLLKKNNGKLSERVIERYNPNNIRFENLKFIKRDSILNFRPKINIRSRKIVFLNNNYEKEISLFLSDSTDTKISPNDEKENRKKFIENYIKIYDGHWGGYWQLTTYPEAYSIIFDKKMNYAKIYFRMIYQGGEAILKNENGKWKLIESKLTWIE</sequence>
<protein>
    <submittedName>
        <fullName evidence="1">Uncharacterized protein</fullName>
    </submittedName>
</protein>
<dbReference type="KEGG" id="fnk:E1750_07100"/>
<dbReference type="AlphaFoldDB" id="A0A4P6Y7K5"/>
<dbReference type="OrthoDB" id="1093774at2"/>
<dbReference type="RefSeq" id="WP_133276109.1">
    <property type="nucleotide sequence ID" value="NZ_CP037933.1"/>
</dbReference>